<feature type="region of interest" description="Disordered" evidence="8">
    <location>
        <begin position="1"/>
        <end position="31"/>
    </location>
</feature>
<keyword evidence="4 7" id="KW-0863">Zinc-finger</keyword>
<evidence type="ECO:0000259" key="9">
    <source>
        <dbReference type="PROSITE" id="PS50157"/>
    </source>
</evidence>
<keyword evidence="5" id="KW-0862">Zinc</keyword>
<dbReference type="InterPro" id="IPR036236">
    <property type="entry name" value="Znf_C2H2_sf"/>
</dbReference>
<feature type="domain" description="C2H2-type" evidence="9">
    <location>
        <begin position="360"/>
        <end position="388"/>
    </location>
</feature>
<evidence type="ECO:0000256" key="4">
    <source>
        <dbReference type="ARBA" id="ARBA00022771"/>
    </source>
</evidence>
<name>A0A177BVL4_9PLEO</name>
<evidence type="ECO:0000313" key="11">
    <source>
        <dbReference type="Proteomes" id="UP000077069"/>
    </source>
</evidence>
<proteinExistence type="predicted"/>
<dbReference type="GeneID" id="28769486"/>
<evidence type="ECO:0000256" key="2">
    <source>
        <dbReference type="ARBA" id="ARBA00022723"/>
    </source>
</evidence>
<accession>A0A177BVL4</accession>
<keyword evidence="2" id="KW-0479">Metal-binding</keyword>
<evidence type="ECO:0000256" key="8">
    <source>
        <dbReference type="SAM" id="MobiDB-lite"/>
    </source>
</evidence>
<dbReference type="RefSeq" id="XP_018029561.1">
    <property type="nucleotide sequence ID" value="XM_018186000.1"/>
</dbReference>
<feature type="region of interest" description="Disordered" evidence="8">
    <location>
        <begin position="293"/>
        <end position="332"/>
    </location>
</feature>
<keyword evidence="3" id="KW-0677">Repeat</keyword>
<evidence type="ECO:0000313" key="10">
    <source>
        <dbReference type="EMBL" id="OAF99195.1"/>
    </source>
</evidence>
<dbReference type="PROSITE" id="PS50157">
    <property type="entry name" value="ZINC_FINGER_C2H2_2"/>
    <property type="match status" value="1"/>
</dbReference>
<feature type="compositionally biased region" description="Low complexity" evidence="8">
    <location>
        <begin position="293"/>
        <end position="303"/>
    </location>
</feature>
<gene>
    <name evidence="10" type="ORF">CC84DRAFT_386104</name>
</gene>
<evidence type="ECO:0000256" key="5">
    <source>
        <dbReference type="ARBA" id="ARBA00022833"/>
    </source>
</evidence>
<dbReference type="SUPFAM" id="SSF57667">
    <property type="entry name" value="beta-beta-alpha zinc fingers"/>
    <property type="match status" value="1"/>
</dbReference>
<dbReference type="Gene3D" id="3.30.160.60">
    <property type="entry name" value="Classic Zinc Finger"/>
    <property type="match status" value="1"/>
</dbReference>
<dbReference type="GO" id="GO:0005634">
    <property type="term" value="C:nucleus"/>
    <property type="evidence" value="ECO:0007669"/>
    <property type="project" value="UniProtKB-SubCell"/>
</dbReference>
<dbReference type="FunFam" id="3.30.160.60:FF:000145">
    <property type="entry name" value="Zinc finger protein 574"/>
    <property type="match status" value="1"/>
</dbReference>
<evidence type="ECO:0000256" key="1">
    <source>
        <dbReference type="ARBA" id="ARBA00004123"/>
    </source>
</evidence>
<evidence type="ECO:0000256" key="7">
    <source>
        <dbReference type="PROSITE-ProRule" id="PRU00042"/>
    </source>
</evidence>
<dbReference type="InterPro" id="IPR013087">
    <property type="entry name" value="Znf_C2H2_type"/>
</dbReference>
<keyword evidence="6" id="KW-0539">Nucleus</keyword>
<keyword evidence="11" id="KW-1185">Reference proteome</keyword>
<reference evidence="10 11" key="1">
    <citation type="submission" date="2016-05" db="EMBL/GenBank/DDBJ databases">
        <title>Comparative analysis of secretome profiles of manganese(II)-oxidizing ascomycete fungi.</title>
        <authorList>
            <consortium name="DOE Joint Genome Institute"/>
            <person name="Zeiner C.A."/>
            <person name="Purvine S.O."/>
            <person name="Zink E.M."/>
            <person name="Wu S."/>
            <person name="Pasa-Tolic L."/>
            <person name="Chaput D.L."/>
            <person name="Haridas S."/>
            <person name="Grigoriev I.V."/>
            <person name="Santelli C.M."/>
            <person name="Hansel C.M."/>
        </authorList>
    </citation>
    <scope>NUCLEOTIDE SEQUENCE [LARGE SCALE GENOMIC DNA]</scope>
    <source>
        <strain evidence="10 11">AP3s5-JAC2a</strain>
    </source>
</reference>
<dbReference type="Proteomes" id="UP000077069">
    <property type="component" value="Unassembled WGS sequence"/>
</dbReference>
<dbReference type="AlphaFoldDB" id="A0A177BVL4"/>
<evidence type="ECO:0000256" key="6">
    <source>
        <dbReference type="ARBA" id="ARBA00023242"/>
    </source>
</evidence>
<dbReference type="EMBL" id="KV441562">
    <property type="protein sequence ID" value="OAF99195.1"/>
    <property type="molecule type" value="Genomic_DNA"/>
</dbReference>
<dbReference type="InParanoid" id="A0A177BVL4"/>
<sequence>MKGGQTDPGWGGGMSAVGRGAQAESSGGHKEYELALQSTNTDIQVRYVDRQDEPSSYPYWVITDNTTPKYDPYRGFWSRDRKEVESDSIGKATTTTELTHDVVADDSIAGTADDVDYAASDVEDEEDSEQFLRGAAATRNKKSVRFAEMRLFRTSFPSSMSNPSKSDDFTAQISAPQLGTERANRPVRAAARKAKLNNPASDVSANISSEARRISQVAERDYAFDVDNTVARVRVTRDRGLRVRQTKPDNALYASLAFEEESGKEEERQGVNKDDIHDTQEHGVLAQILAYGGNAQGGSNQANEADEADWTPRSKTGRPATRGRQGKGVQEDVVKTAAAKLHKPRGTARWKPDPIIERPFVCNICSAAFVRQQHLKRHERSVQRCQRTVQFEAYHRNVQRFFGVGPYVRTCMATRTKLRTYSFWIGKVR</sequence>
<comment type="subcellular location">
    <subcellularLocation>
        <location evidence="1">Nucleus</location>
    </subcellularLocation>
</comment>
<protein>
    <recommendedName>
        <fullName evidence="9">C2H2-type domain-containing protein</fullName>
    </recommendedName>
</protein>
<evidence type="ECO:0000256" key="3">
    <source>
        <dbReference type="ARBA" id="ARBA00022737"/>
    </source>
</evidence>
<organism evidence="10 11">
    <name type="scientific">Paraphaeosphaeria sporulosa</name>
    <dbReference type="NCBI Taxonomy" id="1460663"/>
    <lineage>
        <taxon>Eukaryota</taxon>
        <taxon>Fungi</taxon>
        <taxon>Dikarya</taxon>
        <taxon>Ascomycota</taxon>
        <taxon>Pezizomycotina</taxon>
        <taxon>Dothideomycetes</taxon>
        <taxon>Pleosporomycetidae</taxon>
        <taxon>Pleosporales</taxon>
        <taxon>Massarineae</taxon>
        <taxon>Didymosphaeriaceae</taxon>
        <taxon>Paraphaeosphaeria</taxon>
    </lineage>
</organism>
<dbReference type="GO" id="GO:0008270">
    <property type="term" value="F:zinc ion binding"/>
    <property type="evidence" value="ECO:0007669"/>
    <property type="project" value="UniProtKB-KW"/>
</dbReference>